<evidence type="ECO:0000256" key="3">
    <source>
        <dbReference type="ARBA" id="ARBA00022670"/>
    </source>
</evidence>
<sequence>SVPDQQTDPEGHKLNLHFLKTFRCNHDIQVVTDPWASAEYLFSYVAKNAQMEKNLVYQMSNCTCSSLIEAKSLLLKTGNAVLSHRQIGKVEASWTILGIPLYHSSIRCKTLYISLPWEEERILKRGRTIVTTTDDFVESLTDRYVKRPHTPSVIDQLTLFEFLTWFDFDRSSSLNSEHMLEQSLLENPLWHTTFDQSPLLKTSNYLPRIILSCGTILIQHKEPACISFTCRYDDSMLAIYSILSIGVSYRDPIEQFLNGKQEVDIKAIHQILLKYKAQLLNQFSTLPGAYKVQMINALEHLCDLNSHDFLIKPRTSFIFTTEDEENIEDETNNNTEEINQTNLDNYTTDASKTFLPEKITSEDKAYMYLNNDIEMNAKSSKTEQLLKTANIQQQFLVKFFRQYLLALMIYEQNQIQQKNMSKPLPFHIIVNGLAGSGKSYVIAIIEQMLSDFCISESAVRNRPLLLFGDLAQCEPVAAKQIFWAPTGETFSLWSDLFRPINFNINMRQGEDRTFFDILCQMRLGEYNEDDEIQIKNRSIRREDNPEYYKQRLSELQSIEFENSIYTYSVRSKTYQRNSIKLKEIAMKLKTPIWIIQSIDKIGMVRSSFFNPIKASNKECKIVLKPSQDENECGSMFEQLPICIGARVICRRNIDFDGSMVNGTEATVNDIVWDNIDTIILPMSNQCVFPNLDQAITTALPKYIELKLVDESIYKMLPEEVSFKDKNGIYMTRRQFPLNLGYAITVHRSQCMTYNKLAVDLTGTNWKPGMFYTILSRTRKLSDIIILAYDRKSFKVSKPALTEMNRLQKIEQEYPIKIEQYLGTKRYIDWCLPQLSNIDKLSLVPSNQVHTCNLDRDHIKRLKCEKSNLSISSFLKMPEDIIICEYQEQNYCGRHALRALSQNLELFSDDYLINIAQNIAQPKRLTVNQHD</sequence>
<feature type="domain" description="Josephin" evidence="7">
    <location>
        <begin position="878"/>
        <end position="930"/>
    </location>
</feature>
<keyword evidence="4" id="KW-0833">Ubl conjugation pathway</keyword>
<keyword evidence="3" id="KW-0645">Protease</keyword>
<evidence type="ECO:0000256" key="6">
    <source>
        <dbReference type="PROSITE-ProRule" id="PRU00331"/>
    </source>
</evidence>
<reference evidence="8" key="1">
    <citation type="submission" date="2021-02" db="EMBL/GenBank/DDBJ databases">
        <authorList>
            <person name="Nowell W R."/>
        </authorList>
    </citation>
    <scope>NUCLEOTIDE SEQUENCE</scope>
</reference>
<accession>A0A821FV54</accession>
<dbReference type="Proteomes" id="UP000663862">
    <property type="component" value="Unassembled WGS sequence"/>
</dbReference>
<name>A0A821FV54_9BILA</name>
<evidence type="ECO:0000256" key="2">
    <source>
        <dbReference type="ARBA" id="ARBA00012759"/>
    </source>
</evidence>
<evidence type="ECO:0000256" key="4">
    <source>
        <dbReference type="ARBA" id="ARBA00022786"/>
    </source>
</evidence>
<evidence type="ECO:0000259" key="7">
    <source>
        <dbReference type="PROSITE" id="PS50957"/>
    </source>
</evidence>
<dbReference type="EC" id="3.4.19.12" evidence="2"/>
<dbReference type="CDD" id="cd18809">
    <property type="entry name" value="SF1_C_RecD"/>
    <property type="match status" value="1"/>
</dbReference>
<dbReference type="PROSITE" id="PS50957">
    <property type="entry name" value="JOSEPHIN"/>
    <property type="match status" value="1"/>
</dbReference>
<evidence type="ECO:0000313" key="8">
    <source>
        <dbReference type="EMBL" id="CAF4654644.1"/>
    </source>
</evidence>
<dbReference type="InterPro" id="IPR051055">
    <property type="entry name" value="PIF1_helicase"/>
</dbReference>
<dbReference type="AlphaFoldDB" id="A0A821FV54"/>
<dbReference type="InterPro" id="IPR027417">
    <property type="entry name" value="P-loop_NTPase"/>
</dbReference>
<comment type="caution">
    <text evidence="8">The sequence shown here is derived from an EMBL/GenBank/DDBJ whole genome shotgun (WGS) entry which is preliminary data.</text>
</comment>
<gene>
    <name evidence="8" type="ORF">TSG867_LOCUS30987</name>
</gene>
<dbReference type="EMBL" id="CAJOBQ010005353">
    <property type="protein sequence ID" value="CAF4654644.1"/>
    <property type="molecule type" value="Genomic_DNA"/>
</dbReference>
<evidence type="ECO:0000313" key="9">
    <source>
        <dbReference type="Proteomes" id="UP000663862"/>
    </source>
</evidence>
<dbReference type="PANTHER" id="PTHR47642:SF6">
    <property type="entry name" value="ATP-DEPENDENT DNA HELICASE"/>
    <property type="match status" value="1"/>
</dbReference>
<proteinExistence type="predicted"/>
<dbReference type="GO" id="GO:0016579">
    <property type="term" value="P:protein deubiquitination"/>
    <property type="evidence" value="ECO:0007669"/>
    <property type="project" value="InterPro"/>
</dbReference>
<dbReference type="InterPro" id="IPR006155">
    <property type="entry name" value="Josephin"/>
</dbReference>
<feature type="non-terminal residue" evidence="8">
    <location>
        <position position="1"/>
    </location>
</feature>
<dbReference type="SUPFAM" id="SSF52540">
    <property type="entry name" value="P-loop containing nucleoside triphosphate hydrolases"/>
    <property type="match status" value="1"/>
</dbReference>
<comment type="catalytic activity">
    <reaction evidence="1">
        <text>Thiol-dependent hydrolysis of ester, thioester, amide, peptide and isopeptide bonds formed by the C-terminal Gly of ubiquitin (a 76-residue protein attached to proteins as an intracellular targeting signal).</text>
        <dbReference type="EC" id="3.4.19.12"/>
    </reaction>
</comment>
<dbReference type="GO" id="GO:0006508">
    <property type="term" value="P:proteolysis"/>
    <property type="evidence" value="ECO:0007669"/>
    <property type="project" value="UniProtKB-KW"/>
</dbReference>
<comment type="caution">
    <text evidence="6">Lacks conserved residue(s) required for the propagation of feature annotation.</text>
</comment>
<dbReference type="GO" id="GO:0004843">
    <property type="term" value="F:cysteine-type deubiquitinase activity"/>
    <property type="evidence" value="ECO:0007669"/>
    <property type="project" value="UniProtKB-EC"/>
</dbReference>
<protein>
    <recommendedName>
        <fullName evidence="2">ubiquitinyl hydrolase 1</fullName>
        <ecNumber evidence="2">3.4.19.12</ecNumber>
    </recommendedName>
</protein>
<organism evidence="8 9">
    <name type="scientific">Rotaria socialis</name>
    <dbReference type="NCBI Taxonomy" id="392032"/>
    <lineage>
        <taxon>Eukaryota</taxon>
        <taxon>Metazoa</taxon>
        <taxon>Spiralia</taxon>
        <taxon>Gnathifera</taxon>
        <taxon>Rotifera</taxon>
        <taxon>Eurotatoria</taxon>
        <taxon>Bdelloidea</taxon>
        <taxon>Philodinida</taxon>
        <taxon>Philodinidae</taxon>
        <taxon>Rotaria</taxon>
    </lineage>
</organism>
<evidence type="ECO:0000256" key="5">
    <source>
        <dbReference type="ARBA" id="ARBA00022801"/>
    </source>
</evidence>
<keyword evidence="5" id="KW-0378">Hydrolase</keyword>
<dbReference type="PANTHER" id="PTHR47642">
    <property type="entry name" value="ATP-DEPENDENT DNA HELICASE"/>
    <property type="match status" value="1"/>
</dbReference>
<evidence type="ECO:0000256" key="1">
    <source>
        <dbReference type="ARBA" id="ARBA00000707"/>
    </source>
</evidence>